<dbReference type="EMBL" id="JAHRHJ020000001">
    <property type="protein sequence ID" value="KAH9330270.1"/>
    <property type="molecule type" value="Genomic_DNA"/>
</dbReference>
<accession>A0AA38H0U7</accession>
<organism evidence="1 2">
    <name type="scientific">Taxus chinensis</name>
    <name type="common">Chinese yew</name>
    <name type="synonym">Taxus wallichiana var. chinensis</name>
    <dbReference type="NCBI Taxonomy" id="29808"/>
    <lineage>
        <taxon>Eukaryota</taxon>
        <taxon>Viridiplantae</taxon>
        <taxon>Streptophyta</taxon>
        <taxon>Embryophyta</taxon>
        <taxon>Tracheophyta</taxon>
        <taxon>Spermatophyta</taxon>
        <taxon>Pinopsida</taxon>
        <taxon>Pinidae</taxon>
        <taxon>Conifers II</taxon>
        <taxon>Cupressales</taxon>
        <taxon>Taxaceae</taxon>
        <taxon>Taxus</taxon>
    </lineage>
</organism>
<reference evidence="1 2" key="1">
    <citation type="journal article" date="2021" name="Nat. Plants">
        <title>The Taxus genome provides insights into paclitaxel biosynthesis.</title>
        <authorList>
            <person name="Xiong X."/>
            <person name="Gou J."/>
            <person name="Liao Q."/>
            <person name="Li Y."/>
            <person name="Zhou Q."/>
            <person name="Bi G."/>
            <person name="Li C."/>
            <person name="Du R."/>
            <person name="Wang X."/>
            <person name="Sun T."/>
            <person name="Guo L."/>
            <person name="Liang H."/>
            <person name="Lu P."/>
            <person name="Wu Y."/>
            <person name="Zhang Z."/>
            <person name="Ro D.K."/>
            <person name="Shang Y."/>
            <person name="Huang S."/>
            <person name="Yan J."/>
        </authorList>
    </citation>
    <scope>NUCLEOTIDE SEQUENCE [LARGE SCALE GENOMIC DNA]</scope>
    <source>
        <strain evidence="1">Ta-2019</strain>
    </source>
</reference>
<feature type="non-terminal residue" evidence="1">
    <location>
        <position position="1"/>
    </location>
</feature>
<evidence type="ECO:0000313" key="2">
    <source>
        <dbReference type="Proteomes" id="UP000824469"/>
    </source>
</evidence>
<gene>
    <name evidence="1" type="ORF">KI387_002378</name>
</gene>
<protein>
    <submittedName>
        <fullName evidence="1">Uncharacterized protein</fullName>
    </submittedName>
</protein>
<proteinExistence type="predicted"/>
<evidence type="ECO:0000313" key="1">
    <source>
        <dbReference type="EMBL" id="KAH9330270.1"/>
    </source>
</evidence>
<keyword evidence="2" id="KW-1185">Reference proteome</keyword>
<dbReference type="Proteomes" id="UP000824469">
    <property type="component" value="Unassembled WGS sequence"/>
</dbReference>
<sequence length="159" mass="18117">VYISTILLGCANLSHPKKLEEETKNKSSHDLREKRHVQVNEDKLRSVQGIVVDCNNPNFPTCLELSALLEDYIDIPKSSSVTTNQEKPHTMERDLLGSKGLKNMQVMERIKILSSPSSFKSLDFEDKFEISDFMFEDEVISGEKITNLKDAMEEEEPLV</sequence>
<dbReference type="AlphaFoldDB" id="A0AA38H0U7"/>
<feature type="non-terminal residue" evidence="1">
    <location>
        <position position="159"/>
    </location>
</feature>
<name>A0AA38H0U7_TAXCH</name>
<comment type="caution">
    <text evidence="1">The sequence shown here is derived from an EMBL/GenBank/DDBJ whole genome shotgun (WGS) entry which is preliminary data.</text>
</comment>